<dbReference type="CDD" id="cd20071">
    <property type="entry name" value="SET_SMYD"/>
    <property type="match status" value="1"/>
</dbReference>
<evidence type="ECO:0000313" key="3">
    <source>
        <dbReference type="Proteomes" id="UP000800036"/>
    </source>
</evidence>
<name>A0A6A5V2K9_9PLEO</name>
<dbReference type="OrthoDB" id="265717at2759"/>
<proteinExistence type="predicted"/>
<dbReference type="PANTHER" id="PTHR47332">
    <property type="entry name" value="SET DOMAIN-CONTAINING PROTEIN 5"/>
    <property type="match status" value="1"/>
</dbReference>
<sequence>GVFAMAMRMNHSCLPDVVHHYNPDTEMGTFHVIRDVQASEELTINYGAFPNRTRAQREDRAATYFGFVCACPVC</sequence>
<feature type="non-terminal residue" evidence="2">
    <location>
        <position position="74"/>
    </location>
</feature>
<evidence type="ECO:0000259" key="1">
    <source>
        <dbReference type="Pfam" id="PF00856"/>
    </source>
</evidence>
<dbReference type="AlphaFoldDB" id="A0A6A5V2K9"/>
<dbReference type="InterPro" id="IPR053185">
    <property type="entry name" value="SET_domain_protein"/>
</dbReference>
<dbReference type="Gene3D" id="2.170.270.10">
    <property type="entry name" value="SET domain"/>
    <property type="match status" value="1"/>
</dbReference>
<reference evidence="2" key="1">
    <citation type="journal article" date="2020" name="Stud. Mycol.">
        <title>101 Dothideomycetes genomes: a test case for predicting lifestyles and emergence of pathogens.</title>
        <authorList>
            <person name="Haridas S."/>
            <person name="Albert R."/>
            <person name="Binder M."/>
            <person name="Bloem J."/>
            <person name="Labutti K."/>
            <person name="Salamov A."/>
            <person name="Andreopoulos B."/>
            <person name="Baker S."/>
            <person name="Barry K."/>
            <person name="Bills G."/>
            <person name="Bluhm B."/>
            <person name="Cannon C."/>
            <person name="Castanera R."/>
            <person name="Culley D."/>
            <person name="Daum C."/>
            <person name="Ezra D."/>
            <person name="Gonzalez J."/>
            <person name="Henrissat B."/>
            <person name="Kuo A."/>
            <person name="Liang C."/>
            <person name="Lipzen A."/>
            <person name="Lutzoni F."/>
            <person name="Magnuson J."/>
            <person name="Mondo S."/>
            <person name="Nolan M."/>
            <person name="Ohm R."/>
            <person name="Pangilinan J."/>
            <person name="Park H.-J."/>
            <person name="Ramirez L."/>
            <person name="Alfaro M."/>
            <person name="Sun H."/>
            <person name="Tritt A."/>
            <person name="Yoshinaga Y."/>
            <person name="Zwiers L.-H."/>
            <person name="Turgeon B."/>
            <person name="Goodwin S."/>
            <person name="Spatafora J."/>
            <person name="Crous P."/>
            <person name="Grigoriev I."/>
        </authorList>
    </citation>
    <scope>NUCLEOTIDE SEQUENCE</scope>
    <source>
        <strain evidence="2">CBS 107.79</strain>
    </source>
</reference>
<dbReference type="EMBL" id="ML976697">
    <property type="protein sequence ID" value="KAF1970920.1"/>
    <property type="molecule type" value="Genomic_DNA"/>
</dbReference>
<dbReference type="Pfam" id="PF00856">
    <property type="entry name" value="SET"/>
    <property type="match status" value="1"/>
</dbReference>
<feature type="domain" description="SET" evidence="1">
    <location>
        <begin position="8"/>
        <end position="47"/>
    </location>
</feature>
<evidence type="ECO:0000313" key="2">
    <source>
        <dbReference type="EMBL" id="KAF1970920.1"/>
    </source>
</evidence>
<organism evidence="2 3">
    <name type="scientific">Bimuria novae-zelandiae CBS 107.79</name>
    <dbReference type="NCBI Taxonomy" id="1447943"/>
    <lineage>
        <taxon>Eukaryota</taxon>
        <taxon>Fungi</taxon>
        <taxon>Dikarya</taxon>
        <taxon>Ascomycota</taxon>
        <taxon>Pezizomycotina</taxon>
        <taxon>Dothideomycetes</taxon>
        <taxon>Pleosporomycetidae</taxon>
        <taxon>Pleosporales</taxon>
        <taxon>Massarineae</taxon>
        <taxon>Didymosphaeriaceae</taxon>
        <taxon>Bimuria</taxon>
    </lineage>
</organism>
<dbReference type="InterPro" id="IPR001214">
    <property type="entry name" value="SET_dom"/>
</dbReference>
<protein>
    <recommendedName>
        <fullName evidence="1">SET domain-containing protein</fullName>
    </recommendedName>
</protein>
<feature type="non-terminal residue" evidence="2">
    <location>
        <position position="1"/>
    </location>
</feature>
<dbReference type="PANTHER" id="PTHR47332:SF4">
    <property type="entry name" value="SET DOMAIN-CONTAINING PROTEIN 5"/>
    <property type="match status" value="1"/>
</dbReference>
<keyword evidence="3" id="KW-1185">Reference proteome</keyword>
<dbReference type="InterPro" id="IPR046341">
    <property type="entry name" value="SET_dom_sf"/>
</dbReference>
<dbReference type="Proteomes" id="UP000800036">
    <property type="component" value="Unassembled WGS sequence"/>
</dbReference>
<accession>A0A6A5V2K9</accession>
<dbReference type="SUPFAM" id="SSF82199">
    <property type="entry name" value="SET domain"/>
    <property type="match status" value="1"/>
</dbReference>
<gene>
    <name evidence="2" type="ORF">BU23DRAFT_440647</name>
</gene>